<dbReference type="Pfam" id="PF08327">
    <property type="entry name" value="AHSA1"/>
    <property type="match status" value="1"/>
</dbReference>
<evidence type="ECO:0000313" key="4">
    <source>
        <dbReference type="Proteomes" id="UP000282460"/>
    </source>
</evidence>
<accession>A0A3L7J6P4</accession>
<sequence>MSRTDRASLLIHADRDRVFAALTSEEALVRWLPPQGMRGKFERFDMRDGGSYRLVLTYDNASGAPGKTSAGSDVSEVRVVLLVPGERVVQEVDFESDDPAFQGTMQMEWGLREERDGTVVEFEARNVPVGVGARDHAEGMTSSLVNLAFFLEP</sequence>
<dbReference type="OrthoDB" id="9786557at2"/>
<dbReference type="RefSeq" id="WP_121658750.1">
    <property type="nucleotide sequence ID" value="NZ_BMEK01000001.1"/>
</dbReference>
<dbReference type="Proteomes" id="UP000282460">
    <property type="component" value="Unassembled WGS sequence"/>
</dbReference>
<gene>
    <name evidence="3" type="ORF">D9V28_06120</name>
</gene>
<comment type="similarity">
    <text evidence="1">Belongs to the AHA1 family.</text>
</comment>
<protein>
    <submittedName>
        <fullName evidence="3">ATPase</fullName>
    </submittedName>
</protein>
<name>A0A3L7J6P4_9MICO</name>
<keyword evidence="4" id="KW-1185">Reference proteome</keyword>
<dbReference type="InterPro" id="IPR013538">
    <property type="entry name" value="ASHA1/2-like_C"/>
</dbReference>
<organism evidence="3 4">
    <name type="scientific">Mycetocola zhadangensis</name>
    <dbReference type="NCBI Taxonomy" id="1164595"/>
    <lineage>
        <taxon>Bacteria</taxon>
        <taxon>Bacillati</taxon>
        <taxon>Actinomycetota</taxon>
        <taxon>Actinomycetes</taxon>
        <taxon>Micrococcales</taxon>
        <taxon>Microbacteriaceae</taxon>
        <taxon>Mycetocola</taxon>
    </lineage>
</organism>
<comment type="caution">
    <text evidence="3">The sequence shown here is derived from an EMBL/GenBank/DDBJ whole genome shotgun (WGS) entry which is preliminary data.</text>
</comment>
<proteinExistence type="inferred from homology"/>
<evidence type="ECO:0000259" key="2">
    <source>
        <dbReference type="Pfam" id="PF08327"/>
    </source>
</evidence>
<evidence type="ECO:0000313" key="3">
    <source>
        <dbReference type="EMBL" id="RLQ86388.1"/>
    </source>
</evidence>
<reference evidence="3 4" key="1">
    <citation type="submission" date="2018-10" db="EMBL/GenBank/DDBJ databases">
        <authorList>
            <person name="Li J."/>
        </authorList>
    </citation>
    <scope>NUCLEOTIDE SEQUENCE [LARGE SCALE GENOMIC DNA]</scope>
    <source>
        <strain evidence="3 4">ZD1-4</strain>
    </source>
</reference>
<feature type="domain" description="Activator of Hsp90 ATPase homologue 1/2-like C-terminal" evidence="2">
    <location>
        <begin position="13"/>
        <end position="149"/>
    </location>
</feature>
<dbReference type="InterPro" id="IPR023393">
    <property type="entry name" value="START-like_dom_sf"/>
</dbReference>
<dbReference type="AlphaFoldDB" id="A0A3L7J6P4"/>
<evidence type="ECO:0000256" key="1">
    <source>
        <dbReference type="ARBA" id="ARBA00006817"/>
    </source>
</evidence>
<dbReference type="Gene3D" id="3.30.530.20">
    <property type="match status" value="1"/>
</dbReference>
<dbReference type="SUPFAM" id="SSF55961">
    <property type="entry name" value="Bet v1-like"/>
    <property type="match status" value="1"/>
</dbReference>
<dbReference type="EMBL" id="RCWJ01000001">
    <property type="protein sequence ID" value="RLQ86388.1"/>
    <property type="molecule type" value="Genomic_DNA"/>
</dbReference>